<proteinExistence type="predicted"/>
<keyword evidence="1" id="KW-0732">Signal</keyword>
<dbReference type="PANTHER" id="PTHR35580">
    <property type="entry name" value="CELL SURFACE GLYCOPROTEIN (S-LAYER PROTEIN)-LIKE PROTEIN"/>
    <property type="match status" value="1"/>
</dbReference>
<dbReference type="EMBL" id="MH908888">
    <property type="protein sequence ID" value="AYM52910.1"/>
    <property type="molecule type" value="Genomic_DNA"/>
</dbReference>
<feature type="chain" id="PRO_5018710003" evidence="1">
    <location>
        <begin position="24"/>
        <end position="477"/>
    </location>
</feature>
<reference evidence="2" key="1">
    <citation type="journal article" date="2018" name="J. Ind. Microbiol. Biotechnol.">
        <title>Genome mining reveals uncommon alkylpyrones as type III PKS products from myxobacteria.</title>
        <authorList>
            <person name="Hug J.J."/>
            <person name="Panter F."/>
            <person name="Krug D."/>
            <person name="Muller R."/>
        </authorList>
    </citation>
    <scope>NUCLEOTIDE SEQUENCE</scope>
    <source>
        <strain evidence="2">So ce38</strain>
    </source>
</reference>
<dbReference type="AlphaFoldDB" id="A0A3Q8IBU4"/>
<dbReference type="InterPro" id="IPR011042">
    <property type="entry name" value="6-blade_b-propeller_TolB-like"/>
</dbReference>
<dbReference type="Gene3D" id="2.120.10.30">
    <property type="entry name" value="TolB, C-terminal domain"/>
    <property type="match status" value="1"/>
</dbReference>
<sequence>MLMSKSLARAILFSLVASTAACGESTVENDLPLEHVASSRHALSHDWSASFSSNDPSAWPEDIAIDGSGHVITVGQYGDSINFGGGALSESTWYGTFIAAFGSAGGHLWSKSFGSAWIMSVATDSSGNVNVAGVITDDVDFGGGTVLNGSAGGYGLFVAQFDASGNHVWSRRFGSTTQFVYIEPASIAVDSSDNILVAGIYQGDLAFGSDSSPSSSYGGFLAKLEEDGDPIFGRFFAAANSSTYVSVNAVATDPNDDSVAIAGDLTGTTDFGNGSLTSYNSGSSTDVFVAKFDDDGDPSWSKSYGTTTAHCADVVIDSVGNIDITGTFDDAFPFGSVTAYGWLGSLLVAQLESDGTEAWIQSELYLPSGSGIAVDPDDNVIIVGSYYGTPTFGGGYLPSAGGSDVFVAQYSAANLSYLDADNFGDSGSQLGLGIAVDSSGTAAITGAFDSSVNFGGSTLTADPNGQSHIFIAQLSLP</sequence>
<accession>A0A3Q8IBU4</accession>
<protein>
    <submittedName>
        <fullName evidence="2">Secreted protein</fullName>
    </submittedName>
</protein>
<dbReference type="PANTHER" id="PTHR35580:SF1">
    <property type="entry name" value="PHYTASE-LIKE DOMAIN-CONTAINING PROTEIN"/>
    <property type="match status" value="1"/>
</dbReference>
<evidence type="ECO:0000313" key="2">
    <source>
        <dbReference type="EMBL" id="AYM52910.1"/>
    </source>
</evidence>
<dbReference type="InterPro" id="IPR052918">
    <property type="entry name" value="Motility_Chemotaxis_Reg"/>
</dbReference>
<dbReference type="PROSITE" id="PS51257">
    <property type="entry name" value="PROKAR_LIPOPROTEIN"/>
    <property type="match status" value="1"/>
</dbReference>
<evidence type="ECO:0000256" key="1">
    <source>
        <dbReference type="SAM" id="SignalP"/>
    </source>
</evidence>
<name>A0A3Q8IBU4_SORCE</name>
<organism evidence="2">
    <name type="scientific">Sorangium cellulosum</name>
    <name type="common">Polyangium cellulosum</name>
    <dbReference type="NCBI Taxonomy" id="56"/>
    <lineage>
        <taxon>Bacteria</taxon>
        <taxon>Pseudomonadati</taxon>
        <taxon>Myxococcota</taxon>
        <taxon>Polyangia</taxon>
        <taxon>Polyangiales</taxon>
        <taxon>Polyangiaceae</taxon>
        <taxon>Sorangium</taxon>
    </lineage>
</organism>
<feature type="signal peptide" evidence="1">
    <location>
        <begin position="1"/>
        <end position="23"/>
    </location>
</feature>